<dbReference type="Gene3D" id="3.10.400.10">
    <property type="entry name" value="Sulfate adenylyltransferase"/>
    <property type="match status" value="1"/>
</dbReference>
<evidence type="ECO:0000256" key="5">
    <source>
        <dbReference type="ARBA" id="ARBA00022640"/>
    </source>
</evidence>
<evidence type="ECO:0000259" key="14">
    <source>
        <dbReference type="Pfam" id="PF01747"/>
    </source>
</evidence>
<feature type="region of interest" description="Disordered" evidence="13">
    <location>
        <begin position="973"/>
        <end position="1069"/>
    </location>
</feature>
<feature type="compositionally biased region" description="Polar residues" evidence="13">
    <location>
        <begin position="1047"/>
        <end position="1056"/>
    </location>
</feature>
<comment type="catalytic activity">
    <reaction evidence="12">
        <text>sulfate + ATP + H(+) = adenosine 5'-phosphosulfate + diphosphate</text>
        <dbReference type="Rhea" id="RHEA:18133"/>
        <dbReference type="ChEBI" id="CHEBI:15378"/>
        <dbReference type="ChEBI" id="CHEBI:16189"/>
        <dbReference type="ChEBI" id="CHEBI:30616"/>
        <dbReference type="ChEBI" id="CHEBI:33019"/>
        <dbReference type="ChEBI" id="CHEBI:58243"/>
        <dbReference type="EC" id="2.7.7.4"/>
    </reaction>
</comment>
<dbReference type="GO" id="GO:0004020">
    <property type="term" value="F:adenylylsulfate kinase activity"/>
    <property type="evidence" value="ECO:0007669"/>
    <property type="project" value="TreeGrafter"/>
</dbReference>
<keyword evidence="8" id="KW-0547">Nucleotide-binding</keyword>
<keyword evidence="6" id="KW-0808">Transferase</keyword>
<feature type="region of interest" description="Disordered" evidence="13">
    <location>
        <begin position="592"/>
        <end position="655"/>
    </location>
</feature>
<dbReference type="Pfam" id="PF14306">
    <property type="entry name" value="PUA_2"/>
    <property type="match status" value="1"/>
</dbReference>
<feature type="compositionally biased region" description="Basic and acidic residues" evidence="13">
    <location>
        <begin position="611"/>
        <end position="632"/>
    </location>
</feature>
<keyword evidence="17" id="KW-1185">Reference proteome</keyword>
<sequence length="1221" mass="135729">MASISNFLCRAPTLQRNPSRQTSKTHFDSAFRVPVSGKKAIWGGRRLRVSAGLIEPDGGKLVDLVVEKPLRDQKRLEALSVPRIKLSRIDLEWVHVLSEGWASPLRGFMRESEFLQTLHFNSLRLDDGSRVNMSVPIVLAIDDAQKREIGEARTVALVDSRDKPVAILNDIEIYKHNKEERIARTWGSTAPGLPYVEETITNAGDWLVGGDLEVIEPVMYNDGLDQYRLSPTELREEFTRRNADAVFAFQLRNPVHNGHALLMTDTRRRLLEMGYKNPVLLLHPLGGYTKADDVPLSWRMKQHEKVLEEGVLNPETTVVAIFPSPMHYAGPTEVQWHAKARINAGANFYIVGRDPAGMGHPTEKRDLYNADHGKMVLSMAPGLERLNILPFRVAAYDKTKMKMAFFDPARPQDFLFISGTKMRTLAKTRENPPDGFMCPGGWKVLVEYYDSLMSSSNGAHSSWNLIPDMGNEMGNSNVTGVQEQDSLGIDDANKPTDVSQLSTDKTVQEDKLLDLDLDQKAAKESNAAEGRDNSVLQQTCQDREEEENTTLMANATVHAMEPSPIRSEDLISTEQEEATLIAGLVEQPIQEIRSEESDACSESSETIEGGEESKNEEAKMAKGEGEESRGEVGKMPNGEGTEQQDSLVAESSTGLIQKINSGDEMVQTLQMLNTVVENDLISAFDKNPDDEPKEESGKQEILAESSIQSNDEGEQDQTKKPTGFGAENKELKELDLDDPVESFYLETIESEMRTVCLEANNKETEIRPEAAPDRCYENASQVLEDDINGNGENGELRIETLPQNGEDKQLEKNSLEFQSPEISQITEELEDEGDMIEISGSLTHFVISFPFQEKETEHVSDGAGNAVTFPDTEESKGAQVQNSSSSSSDSDAEVSEEMQHSDTEIEVADYTEGLVSNCQKEALSVTEERERKPEECISACTELLMEEEVRANPNPSRLDLLPELEEQHLVIESRKRDTERCLPGFPEERQENAENFGLAEGSNSAERSEEAVNSEDQSLKQEGKTHVIRCADESNSAVESEKPETVVMNSAPQQENSETERISFDFQNPIPETRFSDVQSTKADIFGSQIFPQPMDVKTGTNGLKENHSEEDEPVTKVPIGETEVLIPGATKEDPREEETVSNETSSPNCNGSAIKRTHSVKSKPLPQKEDATAVDSLQMQETADSPDEKKIVATPPRMTRKQRSRSSLFSSCMCCTTVIQ</sequence>
<dbReference type="CDD" id="cd00517">
    <property type="entry name" value="ATPS"/>
    <property type="match status" value="1"/>
</dbReference>
<dbReference type="PANTHER" id="PTHR11055:SF41">
    <property type="entry name" value="SULFATE ADENYLYLTRANSFERASE"/>
    <property type="match status" value="1"/>
</dbReference>
<dbReference type="NCBIfam" id="TIGR00339">
    <property type="entry name" value="sopT"/>
    <property type="match status" value="1"/>
</dbReference>
<reference evidence="16 17" key="1">
    <citation type="submission" date="2021-07" db="EMBL/GenBank/DDBJ databases">
        <title>The Aristolochia fimbriata genome: insights into angiosperm evolution, floral development and chemical biosynthesis.</title>
        <authorList>
            <person name="Jiao Y."/>
        </authorList>
    </citation>
    <scope>NUCLEOTIDE SEQUENCE [LARGE SCALE GENOMIC DNA]</scope>
    <source>
        <strain evidence="16">IBCAS-2021</strain>
        <tissue evidence="16">Leaf</tissue>
    </source>
</reference>
<dbReference type="SUPFAM" id="SSF88697">
    <property type="entry name" value="PUA domain-like"/>
    <property type="match status" value="1"/>
</dbReference>
<dbReference type="FunFam" id="3.40.50.620:FF:000006">
    <property type="entry name" value="bifunctional 3'-phosphoadenosine 5'-phosphosulfate synthase 1"/>
    <property type="match status" value="1"/>
</dbReference>
<feature type="compositionally biased region" description="Basic and acidic residues" evidence="13">
    <location>
        <begin position="1017"/>
        <end position="1032"/>
    </location>
</feature>
<name>A0AAV7ESB3_ARIFI</name>
<dbReference type="Pfam" id="PF01747">
    <property type="entry name" value="ATP-sulfurylase"/>
    <property type="match status" value="1"/>
</dbReference>
<evidence type="ECO:0000256" key="8">
    <source>
        <dbReference type="ARBA" id="ARBA00022741"/>
    </source>
</evidence>
<evidence type="ECO:0000256" key="2">
    <source>
        <dbReference type="ARBA" id="ARBA00005048"/>
    </source>
</evidence>
<dbReference type="GO" id="GO:0005524">
    <property type="term" value="F:ATP binding"/>
    <property type="evidence" value="ECO:0007669"/>
    <property type="project" value="UniProtKB-KW"/>
</dbReference>
<feature type="domain" description="Sulphate adenylyltransferase catalytic" evidence="14">
    <location>
        <begin position="225"/>
        <end position="448"/>
    </location>
</feature>
<evidence type="ECO:0000256" key="13">
    <source>
        <dbReference type="SAM" id="MobiDB-lite"/>
    </source>
</evidence>
<evidence type="ECO:0000256" key="1">
    <source>
        <dbReference type="ARBA" id="ARBA00004229"/>
    </source>
</evidence>
<dbReference type="PANTHER" id="PTHR11055">
    <property type="entry name" value="BIFUNCTIONAL 3'-PHOSPHOADENOSINE 5'-PHOSPHOSULFATE SYNTHASE"/>
    <property type="match status" value="1"/>
</dbReference>
<accession>A0AAV7ESB3</accession>
<dbReference type="GO" id="GO:0009507">
    <property type="term" value="C:chloroplast"/>
    <property type="evidence" value="ECO:0007669"/>
    <property type="project" value="UniProtKB-SubCell"/>
</dbReference>
<evidence type="ECO:0000256" key="10">
    <source>
        <dbReference type="ARBA" id="ARBA00022946"/>
    </source>
</evidence>
<feature type="region of interest" description="Disordered" evidence="13">
    <location>
        <begin position="854"/>
        <end position="908"/>
    </location>
</feature>
<feature type="region of interest" description="Disordered" evidence="13">
    <location>
        <begin position="523"/>
        <end position="546"/>
    </location>
</feature>
<dbReference type="InterPro" id="IPR015947">
    <property type="entry name" value="PUA-like_sf"/>
</dbReference>
<feature type="region of interest" description="Disordered" evidence="13">
    <location>
        <begin position="1092"/>
        <end position="1206"/>
    </location>
</feature>
<keyword evidence="10" id="KW-0809">Transit peptide</keyword>
<dbReference type="Gene3D" id="3.40.50.620">
    <property type="entry name" value="HUPs"/>
    <property type="match status" value="1"/>
</dbReference>
<dbReference type="FunFam" id="3.10.400.10:FF:000002">
    <property type="entry name" value="ATP sulfurylase 2"/>
    <property type="match status" value="1"/>
</dbReference>
<dbReference type="EC" id="2.7.7.4" evidence="3"/>
<keyword evidence="7" id="KW-0548">Nucleotidyltransferase</keyword>
<keyword evidence="4" id="KW-0150">Chloroplast</keyword>
<dbReference type="InterPro" id="IPR024951">
    <property type="entry name" value="Sulfurylase_cat_dom"/>
</dbReference>
<organism evidence="16 17">
    <name type="scientific">Aristolochia fimbriata</name>
    <name type="common">White veined hardy Dutchman's pipe vine</name>
    <dbReference type="NCBI Taxonomy" id="158543"/>
    <lineage>
        <taxon>Eukaryota</taxon>
        <taxon>Viridiplantae</taxon>
        <taxon>Streptophyta</taxon>
        <taxon>Embryophyta</taxon>
        <taxon>Tracheophyta</taxon>
        <taxon>Spermatophyta</taxon>
        <taxon>Magnoliopsida</taxon>
        <taxon>Magnoliidae</taxon>
        <taxon>Piperales</taxon>
        <taxon>Aristolochiaceae</taxon>
        <taxon>Aristolochia</taxon>
    </lineage>
</organism>
<comment type="subcellular location">
    <subcellularLocation>
        <location evidence="1">Plastid</location>
        <location evidence="1">Chloroplast</location>
    </subcellularLocation>
</comment>
<protein>
    <recommendedName>
        <fullName evidence="3">sulfate adenylyltransferase</fullName>
        <ecNumber evidence="3">2.7.7.4</ecNumber>
    </recommendedName>
</protein>
<feature type="compositionally biased region" description="Polar residues" evidence="13">
    <location>
        <begin position="1142"/>
        <end position="1152"/>
    </location>
</feature>
<dbReference type="InterPro" id="IPR014729">
    <property type="entry name" value="Rossmann-like_a/b/a_fold"/>
</dbReference>
<feature type="domain" description="ATP-sulfurylase PUA-like" evidence="15">
    <location>
        <begin position="54"/>
        <end position="216"/>
    </location>
</feature>
<comment type="caution">
    <text evidence="16">The sequence shown here is derived from an EMBL/GenBank/DDBJ whole genome shotgun (WGS) entry which is preliminary data.</text>
</comment>
<evidence type="ECO:0000256" key="3">
    <source>
        <dbReference type="ARBA" id="ARBA00012391"/>
    </source>
</evidence>
<dbReference type="Proteomes" id="UP000825729">
    <property type="component" value="Unassembled WGS sequence"/>
</dbReference>
<evidence type="ECO:0000313" key="17">
    <source>
        <dbReference type="Proteomes" id="UP000825729"/>
    </source>
</evidence>
<evidence type="ECO:0000313" key="16">
    <source>
        <dbReference type="EMBL" id="KAG9451760.1"/>
    </source>
</evidence>
<dbReference type="InterPro" id="IPR025980">
    <property type="entry name" value="ATP-Sase_PUA-like_dom"/>
</dbReference>
<dbReference type="InterPro" id="IPR002650">
    <property type="entry name" value="Sulphate_adenylyltransferase"/>
</dbReference>
<evidence type="ECO:0000256" key="6">
    <source>
        <dbReference type="ARBA" id="ARBA00022679"/>
    </source>
</evidence>
<comment type="similarity">
    <text evidence="11">Belongs to the sulfate adenylyltransferase family.</text>
</comment>
<dbReference type="EMBL" id="JAINDJ010000003">
    <property type="protein sequence ID" value="KAG9451760.1"/>
    <property type="molecule type" value="Genomic_DNA"/>
</dbReference>
<gene>
    <name evidence="16" type="ORF">H6P81_004664</name>
</gene>
<evidence type="ECO:0000256" key="4">
    <source>
        <dbReference type="ARBA" id="ARBA00022528"/>
    </source>
</evidence>
<evidence type="ECO:0000256" key="11">
    <source>
        <dbReference type="ARBA" id="ARBA00037980"/>
    </source>
</evidence>
<feature type="compositionally biased region" description="Polar residues" evidence="13">
    <location>
        <begin position="640"/>
        <end position="655"/>
    </location>
</feature>
<evidence type="ECO:0000256" key="9">
    <source>
        <dbReference type="ARBA" id="ARBA00022840"/>
    </source>
</evidence>
<dbReference type="GO" id="GO:0004781">
    <property type="term" value="F:sulfate adenylyltransferase (ATP) activity"/>
    <property type="evidence" value="ECO:0007669"/>
    <property type="project" value="UniProtKB-EC"/>
</dbReference>
<dbReference type="GO" id="GO:0000103">
    <property type="term" value="P:sulfate assimilation"/>
    <property type="evidence" value="ECO:0007669"/>
    <property type="project" value="InterPro"/>
</dbReference>
<proteinExistence type="inferred from homology"/>
<dbReference type="SUPFAM" id="SSF52374">
    <property type="entry name" value="Nucleotidylyl transferase"/>
    <property type="match status" value="1"/>
</dbReference>
<feature type="compositionally biased region" description="Basic and acidic residues" evidence="13">
    <location>
        <begin position="686"/>
        <end position="698"/>
    </location>
</feature>
<evidence type="ECO:0000256" key="12">
    <source>
        <dbReference type="ARBA" id="ARBA00049370"/>
    </source>
</evidence>
<feature type="compositionally biased region" description="Basic and acidic residues" evidence="13">
    <location>
        <begin position="973"/>
        <end position="992"/>
    </location>
</feature>
<evidence type="ECO:0000259" key="15">
    <source>
        <dbReference type="Pfam" id="PF14306"/>
    </source>
</evidence>
<comment type="pathway">
    <text evidence="2">Sulfur metabolism; hydrogen sulfide biosynthesis; sulfite from sulfate: step 1/3.</text>
</comment>
<feature type="region of interest" description="Disordered" evidence="13">
    <location>
        <begin position="682"/>
        <end position="738"/>
    </location>
</feature>
<keyword evidence="5" id="KW-0934">Plastid</keyword>
<evidence type="ECO:0000256" key="7">
    <source>
        <dbReference type="ARBA" id="ARBA00022695"/>
    </source>
</evidence>
<keyword evidence="9" id="KW-0067">ATP-binding</keyword>
<dbReference type="AlphaFoldDB" id="A0AAV7ESB3"/>